<accession>A0AA39ZIA3</accession>
<dbReference type="EMBL" id="JAULSY010000020">
    <property type="protein sequence ID" value="KAK0671548.1"/>
    <property type="molecule type" value="Genomic_DNA"/>
</dbReference>
<feature type="coiled-coil region" evidence="2">
    <location>
        <begin position="101"/>
        <end position="135"/>
    </location>
</feature>
<dbReference type="Pfam" id="PF24883">
    <property type="entry name" value="NPHP3_N"/>
    <property type="match status" value="1"/>
</dbReference>
<reference evidence="5" key="1">
    <citation type="submission" date="2023-06" db="EMBL/GenBank/DDBJ databases">
        <title>Genome-scale phylogeny and comparative genomics of the fungal order Sordariales.</title>
        <authorList>
            <consortium name="Lawrence Berkeley National Laboratory"/>
            <person name="Hensen N."/>
            <person name="Bonometti L."/>
            <person name="Westerberg I."/>
            <person name="Brannstrom I.O."/>
            <person name="Guillou S."/>
            <person name="Cros-Aarteil S."/>
            <person name="Calhoun S."/>
            <person name="Haridas S."/>
            <person name="Kuo A."/>
            <person name="Mondo S."/>
            <person name="Pangilinan J."/>
            <person name="Riley R."/>
            <person name="Labutti K."/>
            <person name="Andreopoulos B."/>
            <person name="Lipzen A."/>
            <person name="Chen C."/>
            <person name="Yanf M."/>
            <person name="Daum C."/>
            <person name="Ng V."/>
            <person name="Clum A."/>
            <person name="Steindorff A."/>
            <person name="Ohm R."/>
            <person name="Martin F."/>
            <person name="Silar P."/>
            <person name="Natvig D."/>
            <person name="Lalanne C."/>
            <person name="Gautier V."/>
            <person name="Ament-Velasquez S.L."/>
            <person name="Kruys A."/>
            <person name="Hutchinson M.I."/>
            <person name="Powell A.J."/>
            <person name="Barry K."/>
            <person name="Miller A.N."/>
            <person name="Grigoriev I.V."/>
            <person name="Debuchy R."/>
            <person name="Gladieux P."/>
            <person name="Thoren M.H."/>
            <person name="Johannesson H."/>
        </authorList>
    </citation>
    <scope>NUCLEOTIDE SEQUENCE</scope>
    <source>
        <strain evidence="5">CBS 307.81</strain>
    </source>
</reference>
<evidence type="ECO:0000313" key="6">
    <source>
        <dbReference type="Proteomes" id="UP001174997"/>
    </source>
</evidence>
<feature type="domain" description="Nephrocystin 3-like N-terminal" evidence="4">
    <location>
        <begin position="285"/>
        <end position="465"/>
    </location>
</feature>
<dbReference type="InterPro" id="IPR027417">
    <property type="entry name" value="P-loop_NTPase"/>
</dbReference>
<comment type="caution">
    <text evidence="5">The sequence shown here is derived from an EMBL/GenBank/DDBJ whole genome shotgun (WGS) entry which is preliminary data.</text>
</comment>
<organism evidence="5 6">
    <name type="scientific">Cercophora samala</name>
    <dbReference type="NCBI Taxonomy" id="330535"/>
    <lineage>
        <taxon>Eukaryota</taxon>
        <taxon>Fungi</taxon>
        <taxon>Dikarya</taxon>
        <taxon>Ascomycota</taxon>
        <taxon>Pezizomycotina</taxon>
        <taxon>Sordariomycetes</taxon>
        <taxon>Sordariomycetidae</taxon>
        <taxon>Sordariales</taxon>
        <taxon>Lasiosphaeriaceae</taxon>
        <taxon>Cercophora</taxon>
    </lineage>
</organism>
<keyword evidence="1" id="KW-0677">Repeat</keyword>
<protein>
    <recommendedName>
        <fullName evidence="4">Nephrocystin 3-like N-terminal domain-containing protein</fullName>
    </recommendedName>
</protein>
<dbReference type="PANTHER" id="PTHR10039:SF5">
    <property type="entry name" value="NACHT DOMAIN-CONTAINING PROTEIN"/>
    <property type="match status" value="1"/>
</dbReference>
<sequence>MDPISAFSLTVNVLSTVDIAVRTGKTLWELYKSTSGFTKQTDDLRAAIGQFDAALGELSTPALGLNTSTNAAAQQCSQTIRDIRAIIDSCKARKQSSVISAVKAKLEATKQKSKLQNLQEQLERMSTQLRFLLAIATKNDITRMKQLLEASDVQLTGLTPKLDAIIQEITKLDGNSEMLQMIKEAMCLSRESLEAMNQAAILRALQPATADKRFDEVSDPAGDTFRWILQDDRDDDSVFCSSSSSEDSDNALSASDDSESDDSEYAYHGPYDLSAQDPQRQQVSNEFIEWLKTGSGVFHIAGKPGAGKSTLMKLLATHSATREHLESWAGQGAPKKQLIFSRFFFWRLGSAEQKTMRGLLRGIVYDVLRETPSITNLLFPEHWAPKRYAVLSAAHSPLQKLSDAEVKTAFGRLLTTQEILDRFKICLFIDGLDEFEEPTQSLWAFCTELGNWAKCDNVKLCVSSREETPILEALSFAHRITLQTLTAVDVEKLIRSRLDRNDLFQRFTDVEKSRVRELIVANAAGVFLWVVLLLKLIEEELAQQVASFWTLDRLIKTTPLDLDEFFKRIFQTIPKHHRRGAYFVFAALLRHQGYCVAEDYSWRLFYIGASDRDLSLIGLSYILDSFADCGSGDRFTPLNFPIPPCADESEVSERESQTTSRLQRWCRGLVETRERDSIQVALFTHRSVSDFLCGELQKFAPEWCIDDNWIAEGILTACLAEWKSFKARRTLPPNVVRRLLNGVEERLGTTMSCIGRTTTFIPDPPASRIFALLEEIDTARQSWWYSNGNHDVNNPTFYLQNKSIVGFRRQRGPVFHMALLERGGLVCYVIWKLERTDFLKNYHTKLLALASAASSMSQSLSYGVFLSDISMVLRSIFECGVSPNTPYPQYPTREQQCFTTKEWDDYLRYNRKDFVIRAKSPWRVTLSLLIVAIAMSDKGGLLESRWNELETWLQAGAEVPAEVLIIPVTQNHIAVGLKYPQEKAEIVVYSLSPSFRSTYQLLSRSLQHFRSTTLSSLVRWHRPHNMATLLQYTDQVGVLAGDSQEWPPQSLTTSTTSELEVGDVDCRLSESLREHIYVPSYGGNPRMGFWVYNLSWDKSLRQWVCDGPRPHWDEDLRKWVLKECEHGASESESCT</sequence>
<evidence type="ECO:0000256" key="1">
    <source>
        <dbReference type="ARBA" id="ARBA00022737"/>
    </source>
</evidence>
<keyword evidence="6" id="KW-1185">Reference proteome</keyword>
<dbReference type="Gene3D" id="3.40.50.300">
    <property type="entry name" value="P-loop containing nucleotide triphosphate hydrolases"/>
    <property type="match status" value="1"/>
</dbReference>
<evidence type="ECO:0000256" key="2">
    <source>
        <dbReference type="SAM" id="Coils"/>
    </source>
</evidence>
<dbReference type="AlphaFoldDB" id="A0AA39ZIA3"/>
<dbReference type="SUPFAM" id="SSF52540">
    <property type="entry name" value="P-loop containing nucleoside triphosphate hydrolases"/>
    <property type="match status" value="1"/>
</dbReference>
<keyword evidence="2" id="KW-0175">Coiled coil</keyword>
<dbReference type="PANTHER" id="PTHR10039">
    <property type="entry name" value="AMELOGENIN"/>
    <property type="match status" value="1"/>
</dbReference>
<evidence type="ECO:0000259" key="4">
    <source>
        <dbReference type="Pfam" id="PF24883"/>
    </source>
</evidence>
<evidence type="ECO:0000313" key="5">
    <source>
        <dbReference type="EMBL" id="KAK0671548.1"/>
    </source>
</evidence>
<dbReference type="InterPro" id="IPR056884">
    <property type="entry name" value="NPHP3-like_N"/>
</dbReference>
<gene>
    <name evidence="5" type="ORF">QBC41DRAFT_54841</name>
</gene>
<feature type="region of interest" description="Disordered" evidence="3">
    <location>
        <begin position="238"/>
        <end position="278"/>
    </location>
</feature>
<name>A0AA39ZIA3_9PEZI</name>
<dbReference type="Proteomes" id="UP001174997">
    <property type="component" value="Unassembled WGS sequence"/>
</dbReference>
<evidence type="ECO:0000256" key="3">
    <source>
        <dbReference type="SAM" id="MobiDB-lite"/>
    </source>
</evidence>
<feature type="compositionally biased region" description="Low complexity" evidence="3">
    <location>
        <begin position="238"/>
        <end position="255"/>
    </location>
</feature>
<proteinExistence type="predicted"/>